<gene>
    <name evidence="1" type="primary">orf02</name>
</gene>
<accession>A0A0A0P3T6</accession>
<name>A0A0A0P3T6_9VIRU</name>
<sequence>MRLYNKAPDLDYYYYAGRVWDLLKEMARERTEDAPTLRLLAHSLKPEIYASEYHQFLSQCLLNKAKEKEKLTLGDTQRNFKECNEEWKKLKKGKEEKEHKQEEEES</sequence>
<proteinExistence type="predicted"/>
<dbReference type="EMBL" id="KF547927">
    <property type="protein sequence ID" value="AHA92069.1"/>
    <property type="molecule type" value="Genomic_DNA"/>
</dbReference>
<organism evidence="1">
    <name type="scientific">Los Azufres archaeal virus 2</name>
    <dbReference type="NCBI Taxonomy" id="1425359"/>
    <lineage>
        <taxon>Viruses</taxon>
    </lineage>
</organism>
<protein>
    <submittedName>
        <fullName evidence="1">Uncharacterized protein</fullName>
    </submittedName>
</protein>
<evidence type="ECO:0000313" key="1">
    <source>
        <dbReference type="EMBL" id="AHA92069.1"/>
    </source>
</evidence>
<reference evidence="1" key="1">
    <citation type="submission" date="2013-08" db="EMBL/GenBank/DDBJ databases">
        <title>Identification of novel archaea and viruses from Sulfolobales-dominated Mexican hot springs metagenomes.</title>
        <authorList>
            <person name="Servin-Garciduenas L.E."/>
            <person name="Erdmann S."/>
            <person name="Peng X."/>
            <person name="Garrett R.A."/>
            <person name="Martinez-Romero E."/>
        </authorList>
    </citation>
    <scope>NUCLEOTIDE SEQUENCE</scope>
</reference>